<organism evidence="9 10">
    <name type="scientific">Raineyella fluvialis</name>
    <dbReference type="NCBI Taxonomy" id="2662261"/>
    <lineage>
        <taxon>Bacteria</taxon>
        <taxon>Bacillati</taxon>
        <taxon>Actinomycetota</taxon>
        <taxon>Actinomycetes</taxon>
        <taxon>Propionibacteriales</taxon>
        <taxon>Propionibacteriaceae</taxon>
        <taxon>Raineyella</taxon>
    </lineage>
</organism>
<dbReference type="GO" id="GO:0005886">
    <property type="term" value="C:plasma membrane"/>
    <property type="evidence" value="ECO:0007669"/>
    <property type="project" value="UniProtKB-SubCell"/>
</dbReference>
<feature type="transmembrane region" description="Helical" evidence="7">
    <location>
        <begin position="443"/>
        <end position="467"/>
    </location>
</feature>
<dbReference type="PANTHER" id="PTHR30619">
    <property type="entry name" value="DNA INTERNALIZATION/COMPETENCE PROTEIN COMEC/REC2"/>
    <property type="match status" value="1"/>
</dbReference>
<feature type="domain" description="Metallo-beta-lactamase" evidence="8">
    <location>
        <begin position="561"/>
        <end position="754"/>
    </location>
</feature>
<dbReference type="GO" id="GO:0016787">
    <property type="term" value="F:hydrolase activity"/>
    <property type="evidence" value="ECO:0007669"/>
    <property type="project" value="UniProtKB-KW"/>
</dbReference>
<keyword evidence="10" id="KW-1185">Reference proteome</keyword>
<evidence type="ECO:0000256" key="1">
    <source>
        <dbReference type="ARBA" id="ARBA00004651"/>
    </source>
</evidence>
<sequence length="792" mass="81170">MPTSRPASRSDTATGSPAIDPAAVFPGSGRPRLDLRLVPVALAAWSGSWLGTSGQHWWQAAGILVAVTGLLVARRRRGPSVLATTAALLGCLLVGGLHNLAVSTGPVAALATGHRTAELDLVLLHDPVTVAAPGSSDGADSRAGRMWVRARVVAIHTGETAIRVRAPILVTITASEAPAWKEAIAGSTVAVRATLAEPDPGSDLAAMARASGPVRRVAAPSWDQRVVHRVHDGLREAVAQRAPRARALVPALVVGDTSGVDAVMEQEFRDAGLLHVMAVSGSNLTLLLAFLLTGAKLLGVRGRSLHAITVVGVVVFVALCRTEPSVVRAAAMGTVTLSALMTGAADGPRRGLRSLAVAVIGLLVLDPWLARSAGFVLSTAATAGIVIWAGPWAERMARWAPHWLADAVCVPLAAQLATGPFAVPLSGTVSLVGLLANMAVGPLVGPATVAGFAAAGLGVIWPAAAVVVAWPAALAARCIAAVASAASAAPGATVWWPPGPLGVLLLVVATGAVVLAVPACLARWWLSLLVALVLLALVLRGPVLAGWPPPEWSLAVCDVGQGNAIVLSSGPHEAVLVDTGGDGPAVLGCLRELGVRRLSLIVLSHLHADHAGALPDVLARVPTEAVVTAPGQFPDTGRVPHLESTAGDVVRVGDVVWESIAPPPGQPPPLDPADENDGSLVGRARIGAMAVLLPGDLQAEGQDRLLRSGADVAATFLVVPHHGSRDQSEDFLRATRARVALVSVGRDNPYGHPHPRTLDALTRLGMSVIRTDRSGHIAVSCREDGCRAAAVH</sequence>
<dbReference type="PANTHER" id="PTHR30619:SF1">
    <property type="entry name" value="RECOMBINATION PROTEIN 2"/>
    <property type="match status" value="1"/>
</dbReference>
<dbReference type="InterPro" id="IPR052159">
    <property type="entry name" value="Competence_DNA_uptake"/>
</dbReference>
<feature type="region of interest" description="Disordered" evidence="6">
    <location>
        <begin position="1"/>
        <end position="21"/>
    </location>
</feature>
<feature type="transmembrane region" description="Helical" evidence="7">
    <location>
        <begin position="272"/>
        <end position="292"/>
    </location>
</feature>
<dbReference type="EMBL" id="CP045725">
    <property type="protein sequence ID" value="QGF24315.1"/>
    <property type="molecule type" value="Genomic_DNA"/>
</dbReference>
<feature type="transmembrane region" description="Helical" evidence="7">
    <location>
        <begin position="375"/>
        <end position="391"/>
    </location>
</feature>
<feature type="transmembrane region" description="Helical" evidence="7">
    <location>
        <begin position="403"/>
        <end position="423"/>
    </location>
</feature>
<dbReference type="AlphaFoldDB" id="A0A5Q2FI25"/>
<feature type="transmembrane region" description="Helical" evidence="7">
    <location>
        <begin position="326"/>
        <end position="345"/>
    </location>
</feature>
<keyword evidence="3 7" id="KW-0812">Transmembrane</keyword>
<dbReference type="Pfam" id="PF03772">
    <property type="entry name" value="Competence"/>
    <property type="match status" value="1"/>
</dbReference>
<keyword evidence="5 7" id="KW-0472">Membrane</keyword>
<feature type="transmembrane region" description="Helical" evidence="7">
    <location>
        <begin position="502"/>
        <end position="521"/>
    </location>
</feature>
<dbReference type="CDD" id="cd07731">
    <property type="entry name" value="ComA-like_MBL-fold"/>
    <property type="match status" value="1"/>
</dbReference>
<dbReference type="Pfam" id="PF00753">
    <property type="entry name" value="Lactamase_B"/>
    <property type="match status" value="1"/>
</dbReference>
<dbReference type="InterPro" id="IPR001279">
    <property type="entry name" value="Metallo-B-lactamas"/>
</dbReference>
<keyword evidence="2" id="KW-1003">Cell membrane</keyword>
<dbReference type="Proteomes" id="UP000386847">
    <property type="component" value="Chromosome"/>
</dbReference>
<accession>A0A5Q2FI25</accession>
<dbReference type="InterPro" id="IPR004477">
    <property type="entry name" value="ComEC_N"/>
</dbReference>
<dbReference type="SMART" id="SM00849">
    <property type="entry name" value="Lactamase_B"/>
    <property type="match status" value="1"/>
</dbReference>
<dbReference type="NCBIfam" id="TIGR00360">
    <property type="entry name" value="ComEC_N-term"/>
    <property type="match status" value="1"/>
</dbReference>
<evidence type="ECO:0000313" key="10">
    <source>
        <dbReference type="Proteomes" id="UP000386847"/>
    </source>
</evidence>
<evidence type="ECO:0000256" key="4">
    <source>
        <dbReference type="ARBA" id="ARBA00022989"/>
    </source>
</evidence>
<dbReference type="InterPro" id="IPR035681">
    <property type="entry name" value="ComA-like_MBL"/>
</dbReference>
<evidence type="ECO:0000256" key="3">
    <source>
        <dbReference type="ARBA" id="ARBA00022692"/>
    </source>
</evidence>
<feature type="compositionally biased region" description="Polar residues" evidence="6">
    <location>
        <begin position="1"/>
        <end position="15"/>
    </location>
</feature>
<dbReference type="InterPro" id="IPR036866">
    <property type="entry name" value="RibonucZ/Hydroxyglut_hydro"/>
</dbReference>
<reference evidence="9 10" key="1">
    <citation type="submission" date="2019-10" db="EMBL/GenBank/DDBJ databases">
        <title>Genomic analysis of Raineyella sp. CBA3103.</title>
        <authorList>
            <person name="Roh S.W."/>
        </authorList>
    </citation>
    <scope>NUCLEOTIDE SEQUENCE [LARGE SCALE GENOMIC DNA]</scope>
    <source>
        <strain evidence="9 10">CBA3103</strain>
    </source>
</reference>
<evidence type="ECO:0000256" key="5">
    <source>
        <dbReference type="ARBA" id="ARBA00023136"/>
    </source>
</evidence>
<evidence type="ECO:0000256" key="6">
    <source>
        <dbReference type="SAM" id="MobiDB-lite"/>
    </source>
</evidence>
<name>A0A5Q2FI25_9ACTN</name>
<feature type="transmembrane region" description="Helical" evidence="7">
    <location>
        <begin position="474"/>
        <end position="496"/>
    </location>
</feature>
<feature type="transmembrane region" description="Helical" evidence="7">
    <location>
        <begin position="304"/>
        <end position="320"/>
    </location>
</feature>
<keyword evidence="4 7" id="KW-1133">Transmembrane helix</keyword>
<evidence type="ECO:0000256" key="7">
    <source>
        <dbReference type="SAM" id="Phobius"/>
    </source>
</evidence>
<dbReference type="KEGG" id="rain:Rai3103_12315"/>
<evidence type="ECO:0000259" key="8">
    <source>
        <dbReference type="SMART" id="SM00849"/>
    </source>
</evidence>
<feature type="transmembrane region" description="Helical" evidence="7">
    <location>
        <begin position="528"/>
        <end position="547"/>
    </location>
</feature>
<feature type="transmembrane region" description="Helical" evidence="7">
    <location>
        <begin position="56"/>
        <end position="73"/>
    </location>
</feature>
<gene>
    <name evidence="9" type="ORF">Rai3103_12315</name>
</gene>
<keyword evidence="9" id="KW-0378">Hydrolase</keyword>
<proteinExistence type="predicted"/>
<evidence type="ECO:0000256" key="2">
    <source>
        <dbReference type="ARBA" id="ARBA00022475"/>
    </source>
</evidence>
<dbReference type="Gene3D" id="3.60.15.10">
    <property type="entry name" value="Ribonuclease Z/Hydroxyacylglutathione hydrolase-like"/>
    <property type="match status" value="1"/>
</dbReference>
<protein>
    <submittedName>
        <fullName evidence="9">MBL fold metallo-hydrolase</fullName>
    </submittedName>
</protein>
<dbReference type="SUPFAM" id="SSF56281">
    <property type="entry name" value="Metallo-hydrolase/oxidoreductase"/>
    <property type="match status" value="1"/>
</dbReference>
<comment type="subcellular location">
    <subcellularLocation>
        <location evidence="1">Cell membrane</location>
        <topology evidence="1">Multi-pass membrane protein</topology>
    </subcellularLocation>
</comment>
<evidence type="ECO:0000313" key="9">
    <source>
        <dbReference type="EMBL" id="QGF24315.1"/>
    </source>
</evidence>